<dbReference type="FunFam" id="3.30.70.580:FF:000001">
    <property type="entry name" value="tRNA pseudouridine synthase A"/>
    <property type="match status" value="1"/>
</dbReference>
<dbReference type="EMBL" id="VSSQ01052561">
    <property type="protein sequence ID" value="MPN06634.1"/>
    <property type="molecule type" value="Genomic_DNA"/>
</dbReference>
<dbReference type="GO" id="GO:0160147">
    <property type="term" value="F:tRNA pseudouridine(38-40) synthase activity"/>
    <property type="evidence" value="ECO:0007669"/>
    <property type="project" value="UniProtKB-EC"/>
</dbReference>
<dbReference type="Gene3D" id="3.30.70.660">
    <property type="entry name" value="Pseudouridine synthase I, catalytic domain, C-terminal subdomain"/>
    <property type="match status" value="1"/>
</dbReference>
<dbReference type="CDD" id="cd02570">
    <property type="entry name" value="PseudoU_synth_EcTruA"/>
    <property type="match status" value="1"/>
</dbReference>
<comment type="caution">
    <text evidence="5">The sequence shown here is derived from an EMBL/GenBank/DDBJ whole genome shotgun (WGS) entry which is preliminary data.</text>
</comment>
<feature type="domain" description="Pseudouridine synthase I TruA alpha/beta" evidence="4">
    <location>
        <begin position="7"/>
        <end position="104"/>
    </location>
</feature>
<sequence length="259" mass="28785">MSRIRMIIQYDGTGYVGWQTQPNGLSVQERLETELKKITGEDIRLHASGRTDSGVHARAQVAHFDTKSRVPPDKFAFALNAGLPPDIRIAYSGVSPDDFHARFDVEKKHYRYTIWHGPHGNPFLRNTALHVHHPLNLALMKEAAALVLGAHDFAAFKAAGTEMKSTRRTVYVSQWQRGEAPGLLYYEVAGSGFLYNMVRILVGTMLEIGGGTRSVEAMARALSTGQREDAGSTAPAHGLTLWRVEYPAFDTENHIHFSE</sequence>
<keyword evidence="3 5" id="KW-0413">Isomerase</keyword>
<dbReference type="HAMAP" id="MF_00171">
    <property type="entry name" value="TruA"/>
    <property type="match status" value="1"/>
</dbReference>
<organism evidence="5">
    <name type="scientific">bioreactor metagenome</name>
    <dbReference type="NCBI Taxonomy" id="1076179"/>
    <lineage>
        <taxon>unclassified sequences</taxon>
        <taxon>metagenomes</taxon>
        <taxon>ecological metagenomes</taxon>
    </lineage>
</organism>
<protein>
    <submittedName>
        <fullName evidence="5">tRNA pseudouridine synthase A</fullName>
        <ecNumber evidence="5">5.4.99.12</ecNumber>
    </submittedName>
</protein>
<comment type="similarity">
    <text evidence="1">Belongs to the tRNA pseudouridine synthase TruA family.</text>
</comment>
<dbReference type="InterPro" id="IPR020103">
    <property type="entry name" value="PsdUridine_synth_cat_dom_sf"/>
</dbReference>
<dbReference type="PANTHER" id="PTHR11142">
    <property type="entry name" value="PSEUDOURIDYLATE SYNTHASE"/>
    <property type="match status" value="1"/>
</dbReference>
<keyword evidence="2" id="KW-0819">tRNA processing</keyword>
<feature type="domain" description="Pseudouridine synthase I TruA alpha/beta" evidence="4">
    <location>
        <begin position="143"/>
        <end position="247"/>
    </location>
</feature>
<evidence type="ECO:0000313" key="5">
    <source>
        <dbReference type="EMBL" id="MPN06634.1"/>
    </source>
</evidence>
<proteinExistence type="inferred from homology"/>
<dbReference type="GO" id="GO:0031119">
    <property type="term" value="P:tRNA pseudouridine synthesis"/>
    <property type="evidence" value="ECO:0007669"/>
    <property type="project" value="TreeGrafter"/>
</dbReference>
<accession>A0A645F1Y8</accession>
<dbReference type="InterPro" id="IPR020095">
    <property type="entry name" value="PsdUridine_synth_TruA_C"/>
</dbReference>
<dbReference type="EC" id="5.4.99.12" evidence="5"/>
<dbReference type="Pfam" id="PF01416">
    <property type="entry name" value="PseudoU_synth_1"/>
    <property type="match status" value="2"/>
</dbReference>
<evidence type="ECO:0000259" key="4">
    <source>
        <dbReference type="Pfam" id="PF01416"/>
    </source>
</evidence>
<evidence type="ECO:0000256" key="1">
    <source>
        <dbReference type="ARBA" id="ARBA00009375"/>
    </source>
</evidence>
<dbReference type="SUPFAM" id="SSF55120">
    <property type="entry name" value="Pseudouridine synthase"/>
    <property type="match status" value="1"/>
</dbReference>
<reference evidence="5" key="1">
    <citation type="submission" date="2019-08" db="EMBL/GenBank/DDBJ databases">
        <authorList>
            <person name="Kucharzyk K."/>
            <person name="Murdoch R.W."/>
            <person name="Higgins S."/>
            <person name="Loffler F."/>
        </authorList>
    </citation>
    <scope>NUCLEOTIDE SEQUENCE</scope>
</reference>
<gene>
    <name evidence="5" type="primary">truA_53</name>
    <name evidence="5" type="ORF">SDC9_153890</name>
</gene>
<name>A0A645F1Y8_9ZZZZ</name>
<dbReference type="Gene3D" id="3.30.70.580">
    <property type="entry name" value="Pseudouridine synthase I, catalytic domain, N-terminal subdomain"/>
    <property type="match status" value="1"/>
</dbReference>
<dbReference type="NCBIfam" id="TIGR00071">
    <property type="entry name" value="hisT_truA"/>
    <property type="match status" value="1"/>
</dbReference>
<dbReference type="AlphaFoldDB" id="A0A645F1Y8"/>
<dbReference type="PANTHER" id="PTHR11142:SF0">
    <property type="entry name" value="TRNA PSEUDOURIDINE SYNTHASE-LIKE 1"/>
    <property type="match status" value="1"/>
</dbReference>
<evidence type="ECO:0000256" key="2">
    <source>
        <dbReference type="ARBA" id="ARBA00022694"/>
    </source>
</evidence>
<dbReference type="GO" id="GO:0003723">
    <property type="term" value="F:RNA binding"/>
    <property type="evidence" value="ECO:0007669"/>
    <property type="project" value="InterPro"/>
</dbReference>
<dbReference type="InterPro" id="IPR020094">
    <property type="entry name" value="TruA/RsuA/RluB/E/F_N"/>
</dbReference>
<dbReference type="PIRSF" id="PIRSF001430">
    <property type="entry name" value="tRNA_psdUrid_synth"/>
    <property type="match status" value="1"/>
</dbReference>
<dbReference type="InterPro" id="IPR001406">
    <property type="entry name" value="PsdUridine_synth_TruA"/>
</dbReference>
<evidence type="ECO:0000256" key="3">
    <source>
        <dbReference type="ARBA" id="ARBA00023235"/>
    </source>
</evidence>
<dbReference type="InterPro" id="IPR020097">
    <property type="entry name" value="PsdUridine_synth_TruA_a/b_dom"/>
</dbReference>